<dbReference type="EMBL" id="JANFPI010000004">
    <property type="protein sequence ID" value="MCX8998044.1"/>
    <property type="molecule type" value="Genomic_DNA"/>
</dbReference>
<comment type="caution">
    <text evidence="1">The sequence shown here is derived from an EMBL/GenBank/DDBJ whole genome shotgun (WGS) entry which is preliminary data.</text>
</comment>
<evidence type="ECO:0000313" key="1">
    <source>
        <dbReference type="EMBL" id="MCX8998044.1"/>
    </source>
</evidence>
<sequence length="171" mass="19384">MSLFGFHYRKLLRCALIACVIQPGFSTHGHAQEAGFVEPAILACEATVERHTSENYRRLATKSLELFQKIYTGEPIPLDAPFTLTGIAAEWDRTVADLSKPVVPDKGQYQAWADMIELARDQSALYRERLAAVQEQDPATLRDRFKPGKWREMPDLSPIWLRDTVCSSITF</sequence>
<proteinExistence type="predicted"/>
<protein>
    <submittedName>
        <fullName evidence="1">Uncharacterized protein</fullName>
    </submittedName>
</protein>
<keyword evidence="2" id="KW-1185">Reference proteome</keyword>
<organism evidence="1 2">
    <name type="scientific">Ectorhizobium quercum</name>
    <dbReference type="NCBI Taxonomy" id="2965071"/>
    <lineage>
        <taxon>Bacteria</taxon>
        <taxon>Pseudomonadati</taxon>
        <taxon>Pseudomonadota</taxon>
        <taxon>Alphaproteobacteria</taxon>
        <taxon>Hyphomicrobiales</taxon>
        <taxon>Rhizobiaceae</taxon>
        <taxon>Ectorhizobium</taxon>
    </lineage>
</organism>
<dbReference type="RefSeq" id="WP_306411833.1">
    <property type="nucleotide sequence ID" value="NZ_JANFPI010000004.1"/>
</dbReference>
<name>A0AAE3MZX9_9HYPH</name>
<accession>A0AAE3MZX9</accession>
<reference evidence="1" key="1">
    <citation type="submission" date="2022-07" db="EMBL/GenBank/DDBJ databases">
        <title>Ectorhizobium quercum gen.nov., sp. nov.</title>
        <authorList>
            <person name="Ma T."/>
            <person name="Li Y."/>
        </authorList>
    </citation>
    <scope>NUCLEOTIDE SEQUENCE</scope>
    <source>
        <strain evidence="1">BDR2-2</strain>
    </source>
</reference>
<evidence type="ECO:0000313" key="2">
    <source>
        <dbReference type="Proteomes" id="UP001208771"/>
    </source>
</evidence>
<gene>
    <name evidence="1" type="ORF">NOF55_13115</name>
</gene>
<dbReference type="Proteomes" id="UP001208771">
    <property type="component" value="Unassembled WGS sequence"/>
</dbReference>
<dbReference type="AlphaFoldDB" id="A0AAE3MZX9"/>